<dbReference type="GO" id="GO:0003700">
    <property type="term" value="F:DNA-binding transcription factor activity"/>
    <property type="evidence" value="ECO:0007669"/>
    <property type="project" value="InterPro"/>
</dbReference>
<name>A0A9J6ZCT4_9BACL</name>
<evidence type="ECO:0000259" key="4">
    <source>
        <dbReference type="PROSITE" id="PS01124"/>
    </source>
</evidence>
<dbReference type="InterPro" id="IPR018060">
    <property type="entry name" value="HTH_AraC"/>
</dbReference>
<dbReference type="PROSITE" id="PS00041">
    <property type="entry name" value="HTH_ARAC_FAMILY_1"/>
    <property type="match status" value="1"/>
</dbReference>
<dbReference type="Pfam" id="PF02311">
    <property type="entry name" value="AraC_binding"/>
    <property type="match status" value="1"/>
</dbReference>
<protein>
    <submittedName>
        <fullName evidence="5">AraC family transcriptional regulator</fullName>
    </submittedName>
</protein>
<dbReference type="InterPro" id="IPR009057">
    <property type="entry name" value="Homeodomain-like_sf"/>
</dbReference>
<dbReference type="InterPro" id="IPR018062">
    <property type="entry name" value="HTH_AraC-typ_CS"/>
</dbReference>
<dbReference type="SUPFAM" id="SSF51215">
    <property type="entry name" value="Regulatory protein AraC"/>
    <property type="match status" value="1"/>
</dbReference>
<evidence type="ECO:0000256" key="2">
    <source>
        <dbReference type="ARBA" id="ARBA00023125"/>
    </source>
</evidence>
<dbReference type="InterPro" id="IPR003313">
    <property type="entry name" value="AraC-bd"/>
</dbReference>
<dbReference type="PRINTS" id="PR00032">
    <property type="entry name" value="HTHARAC"/>
</dbReference>
<keyword evidence="3" id="KW-0804">Transcription</keyword>
<dbReference type="InterPro" id="IPR037923">
    <property type="entry name" value="HTH-like"/>
</dbReference>
<accession>A0A9J6ZCT4</accession>
<dbReference type="SMART" id="SM00342">
    <property type="entry name" value="HTH_ARAC"/>
    <property type="match status" value="1"/>
</dbReference>
<evidence type="ECO:0000313" key="6">
    <source>
        <dbReference type="Proteomes" id="UP001056756"/>
    </source>
</evidence>
<dbReference type="Proteomes" id="UP001056756">
    <property type="component" value="Chromosome"/>
</dbReference>
<organism evidence="5 6">
    <name type="scientific">Candidatus Pristimantibacillus lignocellulolyticus</name>
    <dbReference type="NCBI Taxonomy" id="2994561"/>
    <lineage>
        <taxon>Bacteria</taxon>
        <taxon>Bacillati</taxon>
        <taxon>Bacillota</taxon>
        <taxon>Bacilli</taxon>
        <taxon>Bacillales</taxon>
        <taxon>Paenibacillaceae</taxon>
        <taxon>Candidatus Pristimantibacillus</taxon>
    </lineage>
</organism>
<dbReference type="AlphaFoldDB" id="A0A9J6ZCT4"/>
<dbReference type="CDD" id="cd02208">
    <property type="entry name" value="cupin_RmlC-like"/>
    <property type="match status" value="1"/>
</dbReference>
<dbReference type="Gene3D" id="2.60.120.10">
    <property type="entry name" value="Jelly Rolls"/>
    <property type="match status" value="1"/>
</dbReference>
<dbReference type="GO" id="GO:0043565">
    <property type="term" value="F:sequence-specific DNA binding"/>
    <property type="evidence" value="ECO:0007669"/>
    <property type="project" value="InterPro"/>
</dbReference>
<evidence type="ECO:0000313" key="5">
    <source>
        <dbReference type="EMBL" id="URN93847.1"/>
    </source>
</evidence>
<evidence type="ECO:0000256" key="3">
    <source>
        <dbReference type="ARBA" id="ARBA00023163"/>
    </source>
</evidence>
<dbReference type="InterPro" id="IPR014710">
    <property type="entry name" value="RmlC-like_jellyroll"/>
</dbReference>
<keyword evidence="1" id="KW-0805">Transcription regulation</keyword>
<dbReference type="Pfam" id="PF12833">
    <property type="entry name" value="HTH_18"/>
    <property type="match status" value="1"/>
</dbReference>
<evidence type="ECO:0000256" key="1">
    <source>
        <dbReference type="ARBA" id="ARBA00023015"/>
    </source>
</evidence>
<dbReference type="PANTHER" id="PTHR43280">
    <property type="entry name" value="ARAC-FAMILY TRANSCRIPTIONAL REGULATOR"/>
    <property type="match status" value="1"/>
</dbReference>
<sequence>MTNEKLLYIGRIIERTNWSFPSHHHPNWSEIIFVVKGEGVVTISGERYAVQEGDLLVYNQGIIHEEYSSTTKPLETYYCGISHPDRSLLIPLENRPIIKTKQNRDTIESLFSLIYEESQQQREDFQEASEYLLMTLMIWVRRLSELELSTKRLERDSESLAIRIKDYLDLNYLRHISLNDIANAFHMNAYYLSHVFRSKYNDSPINYILNRRMGEAKQLLVQTTMKVSEIAQLLGYENTNYFTILFKRIMGESPSQFRKREWKERINL</sequence>
<dbReference type="EMBL" id="CP097899">
    <property type="protein sequence ID" value="URN93847.1"/>
    <property type="molecule type" value="Genomic_DNA"/>
</dbReference>
<dbReference type="KEGG" id="plig:NAG76_18755"/>
<dbReference type="SUPFAM" id="SSF46689">
    <property type="entry name" value="Homeodomain-like"/>
    <property type="match status" value="2"/>
</dbReference>
<dbReference type="Gene3D" id="1.10.10.60">
    <property type="entry name" value="Homeodomain-like"/>
    <property type="match status" value="2"/>
</dbReference>
<proteinExistence type="predicted"/>
<feature type="domain" description="HTH araC/xylS-type" evidence="4">
    <location>
        <begin position="162"/>
        <end position="260"/>
    </location>
</feature>
<gene>
    <name evidence="5" type="ORF">NAG76_18755</name>
</gene>
<dbReference type="PROSITE" id="PS01124">
    <property type="entry name" value="HTH_ARAC_FAMILY_2"/>
    <property type="match status" value="1"/>
</dbReference>
<reference evidence="5" key="1">
    <citation type="submission" date="2022-05" db="EMBL/GenBank/DDBJ databases">
        <title>Novel bacterial taxa in a minimal lignocellulolytic consortium and its capacity to transform plastics disclosed by genome-resolved metagenomics.</title>
        <authorList>
            <person name="Rodriguez C.A.D."/>
            <person name="Diaz-Garcia L."/>
            <person name="Herrera K."/>
            <person name="Tarazona N.A."/>
            <person name="Sproer C."/>
            <person name="Overmann J."/>
            <person name="Jimenez D.J."/>
        </authorList>
    </citation>
    <scope>NUCLEOTIDE SEQUENCE</scope>
    <source>
        <strain evidence="5">MAG5</strain>
    </source>
</reference>
<keyword evidence="2" id="KW-0238">DNA-binding</keyword>
<dbReference type="PANTHER" id="PTHR43280:SF28">
    <property type="entry name" value="HTH-TYPE TRANSCRIPTIONAL ACTIVATOR RHAS"/>
    <property type="match status" value="1"/>
</dbReference>
<dbReference type="InterPro" id="IPR020449">
    <property type="entry name" value="Tscrpt_reg_AraC-type_HTH"/>
</dbReference>